<dbReference type="Pfam" id="PF01420">
    <property type="entry name" value="Methylase_S"/>
    <property type="match status" value="2"/>
</dbReference>
<evidence type="ECO:0000256" key="1">
    <source>
        <dbReference type="ARBA" id="ARBA00010923"/>
    </source>
</evidence>
<evidence type="ECO:0000259" key="4">
    <source>
        <dbReference type="Pfam" id="PF01420"/>
    </source>
</evidence>
<feature type="domain" description="Type I restriction modification DNA specificity" evidence="4">
    <location>
        <begin position="40"/>
        <end position="186"/>
    </location>
</feature>
<sequence length="379" mass="43529">MVKRLYKFPEILFFQEGPGVRNHQYTTSGVKLLNVSNLRNGKIDLTTSDRYISENEAFNKYSHFLCDPNDFIIASSGIKIDSFNSKMGFIHQSDLPVCMNTSTIRFKVLNKEVLEIRYFMYYLKSIVFKKVLTKVVTGSAQLNFGPSHLKNMSISLPNLDIQKNIVQRLDRVNKLIEIKRKLLFQLDELVKSRFVEMFGNPIINDKKYPVFKLKDISHKIGSGVTPRGGDSNYIDKGVAFIRSMNVYNNTFKKENLVYIDKSLAKQLSQVELFSNDLLLNITGASVARCCIVPDDILPARVNQHVCIIRQCRISNVFLEYCLTNESYQEYLLLLSNKNGATREALTKAQVENLEVIFPPLTEITRFVRIVHQINKLKFA</sequence>
<dbReference type="GO" id="GO:0003677">
    <property type="term" value="F:DNA binding"/>
    <property type="evidence" value="ECO:0007669"/>
    <property type="project" value="UniProtKB-KW"/>
</dbReference>
<dbReference type="RefSeq" id="WP_137660500.1">
    <property type="nucleotide sequence ID" value="NZ_BJCQ01000011.1"/>
</dbReference>
<evidence type="ECO:0000313" key="6">
    <source>
        <dbReference type="Proteomes" id="UP000300381"/>
    </source>
</evidence>
<dbReference type="Gene3D" id="3.90.220.20">
    <property type="entry name" value="DNA methylase specificity domains"/>
    <property type="match status" value="2"/>
</dbReference>
<reference evidence="5 6" key="1">
    <citation type="submission" date="2019-03" db="EMBL/GenBank/DDBJ databases">
        <title>Draft genome sequences of two Veillonella tobetsuensis clinical isolates from intraoperative bronchial fluids of elderly patients with pulmonary carcinoma.</title>
        <authorList>
            <person name="Akiyama T."/>
        </authorList>
    </citation>
    <scope>NUCLEOTIDE SEQUENCE [LARGE SCALE GENOMIC DNA]</scope>
    <source>
        <strain evidence="5 6">PAGU 1578</strain>
    </source>
</reference>
<dbReference type="PANTHER" id="PTHR30408">
    <property type="entry name" value="TYPE-1 RESTRICTION ENZYME ECOKI SPECIFICITY PROTEIN"/>
    <property type="match status" value="1"/>
</dbReference>
<dbReference type="Proteomes" id="UP000300381">
    <property type="component" value="Unassembled WGS sequence"/>
</dbReference>
<evidence type="ECO:0000313" key="5">
    <source>
        <dbReference type="EMBL" id="GCL66921.1"/>
    </source>
</evidence>
<name>A0A480B084_9FIRM</name>
<evidence type="ECO:0000256" key="2">
    <source>
        <dbReference type="ARBA" id="ARBA00022747"/>
    </source>
</evidence>
<comment type="caution">
    <text evidence="5">The sequence shown here is derived from an EMBL/GenBank/DDBJ whole genome shotgun (WGS) entry which is preliminary data.</text>
</comment>
<dbReference type="InterPro" id="IPR000055">
    <property type="entry name" value="Restrct_endonuc_typeI_TRD"/>
</dbReference>
<comment type="similarity">
    <text evidence="1">Belongs to the type-I restriction system S methylase family.</text>
</comment>
<accession>A0A480B084</accession>
<dbReference type="InterPro" id="IPR052021">
    <property type="entry name" value="Type-I_RS_S_subunit"/>
</dbReference>
<dbReference type="InterPro" id="IPR044946">
    <property type="entry name" value="Restrct_endonuc_typeI_TRD_sf"/>
</dbReference>
<gene>
    <name evidence="5" type="ORF">PAGU1578_05420</name>
</gene>
<feature type="domain" description="Type I restriction modification DNA specificity" evidence="4">
    <location>
        <begin position="207"/>
        <end position="375"/>
    </location>
</feature>
<organism evidence="5 6">
    <name type="scientific">Veillonella tobetsuensis</name>
    <dbReference type="NCBI Taxonomy" id="1110546"/>
    <lineage>
        <taxon>Bacteria</taxon>
        <taxon>Bacillati</taxon>
        <taxon>Bacillota</taxon>
        <taxon>Negativicutes</taxon>
        <taxon>Veillonellales</taxon>
        <taxon>Veillonellaceae</taxon>
        <taxon>Veillonella</taxon>
    </lineage>
</organism>
<dbReference type="EMBL" id="BJCQ01000011">
    <property type="protein sequence ID" value="GCL66921.1"/>
    <property type="molecule type" value="Genomic_DNA"/>
</dbReference>
<dbReference type="GO" id="GO:0009307">
    <property type="term" value="P:DNA restriction-modification system"/>
    <property type="evidence" value="ECO:0007669"/>
    <property type="project" value="UniProtKB-KW"/>
</dbReference>
<keyword evidence="3" id="KW-0238">DNA-binding</keyword>
<dbReference type="PANTHER" id="PTHR30408:SF12">
    <property type="entry name" value="TYPE I RESTRICTION ENZYME MJAVIII SPECIFICITY SUBUNIT"/>
    <property type="match status" value="1"/>
</dbReference>
<proteinExistence type="inferred from homology"/>
<keyword evidence="2" id="KW-0680">Restriction system</keyword>
<evidence type="ECO:0000256" key="3">
    <source>
        <dbReference type="ARBA" id="ARBA00023125"/>
    </source>
</evidence>
<dbReference type="AlphaFoldDB" id="A0A480B084"/>
<protein>
    <recommendedName>
        <fullName evidence="4">Type I restriction modification DNA specificity domain-containing protein</fullName>
    </recommendedName>
</protein>
<dbReference type="SUPFAM" id="SSF116734">
    <property type="entry name" value="DNA methylase specificity domain"/>
    <property type="match status" value="2"/>
</dbReference>